<evidence type="ECO:0000256" key="1">
    <source>
        <dbReference type="ARBA" id="ARBA00022801"/>
    </source>
</evidence>
<comment type="caution">
    <text evidence="3">The sequence shown here is derived from an EMBL/GenBank/DDBJ whole genome shotgun (WGS) entry which is preliminary data.</text>
</comment>
<evidence type="ECO:0000313" key="3">
    <source>
        <dbReference type="EMBL" id="KAA1427244.1"/>
    </source>
</evidence>
<dbReference type="PANTHER" id="PTHR39159:SF1">
    <property type="entry name" value="UPF0374 PROTEIN YGAC"/>
    <property type="match status" value="1"/>
</dbReference>
<accession>A0A5B1M393</accession>
<dbReference type="Pfam" id="PF04167">
    <property type="entry name" value="DUF402"/>
    <property type="match status" value="1"/>
</dbReference>
<dbReference type="InterPro" id="IPR007295">
    <property type="entry name" value="DUF402"/>
</dbReference>
<organism evidence="3 4">
    <name type="scientific">Nocardioides antri</name>
    <dbReference type="NCBI Taxonomy" id="2607659"/>
    <lineage>
        <taxon>Bacteria</taxon>
        <taxon>Bacillati</taxon>
        <taxon>Actinomycetota</taxon>
        <taxon>Actinomycetes</taxon>
        <taxon>Propionibacteriales</taxon>
        <taxon>Nocardioidaceae</taxon>
        <taxon>Nocardioides</taxon>
    </lineage>
</organism>
<dbReference type="AlphaFoldDB" id="A0A5B1M393"/>
<dbReference type="PANTHER" id="PTHR39159">
    <property type="match status" value="1"/>
</dbReference>
<gene>
    <name evidence="3" type="ORF">F0U47_07010</name>
</gene>
<dbReference type="InterPro" id="IPR050212">
    <property type="entry name" value="Ntdp-like"/>
</dbReference>
<dbReference type="GO" id="GO:0016787">
    <property type="term" value="F:hydrolase activity"/>
    <property type="evidence" value="ECO:0007669"/>
    <property type="project" value="UniProtKB-KW"/>
</dbReference>
<evidence type="ECO:0000313" key="4">
    <source>
        <dbReference type="Proteomes" id="UP000324351"/>
    </source>
</evidence>
<dbReference type="InterPro" id="IPR035930">
    <property type="entry name" value="FomD-like_sf"/>
</dbReference>
<dbReference type="Proteomes" id="UP000324351">
    <property type="component" value="Unassembled WGS sequence"/>
</dbReference>
<dbReference type="RefSeq" id="WP_149749612.1">
    <property type="nucleotide sequence ID" value="NZ_VUJW01000003.1"/>
</dbReference>
<evidence type="ECO:0000259" key="2">
    <source>
        <dbReference type="Pfam" id="PF04167"/>
    </source>
</evidence>
<dbReference type="SUPFAM" id="SSF159234">
    <property type="entry name" value="FomD-like"/>
    <property type="match status" value="1"/>
</dbReference>
<name>A0A5B1M393_9ACTN</name>
<sequence>MDYPDQLRPSGTPPFWSRGEHITWTYGLPGRPSWVYPMTVVQDDADALVTWLTVGTLGRLQIRADGRELRADRSDVFTAPRKEVVRPFSAHHTLRIHQPGRQWSTLLFFKGDSGEFVGWYANIEEAHVRDAHGTYSRDHVLDVWIEPDRTFWRKDEDELELAVEQGRYTAEEAAAITAVADEIEGVIRAWGPPFCDGWETFRPDPDWPVPVLP</sequence>
<proteinExistence type="predicted"/>
<protein>
    <submittedName>
        <fullName evidence="3">DUF402 domain-containing protein</fullName>
    </submittedName>
</protein>
<reference evidence="3 4" key="1">
    <citation type="submission" date="2019-09" db="EMBL/GenBank/DDBJ databases">
        <title>Nocardioides panacisoli sp. nov., isolated from the soil of a ginseng field.</title>
        <authorList>
            <person name="Cho C."/>
        </authorList>
    </citation>
    <scope>NUCLEOTIDE SEQUENCE [LARGE SCALE GENOMIC DNA]</scope>
    <source>
        <strain evidence="3 4">BN140041</strain>
    </source>
</reference>
<feature type="domain" description="DUF402" evidence="2">
    <location>
        <begin position="76"/>
        <end position="191"/>
    </location>
</feature>
<keyword evidence="4" id="KW-1185">Reference proteome</keyword>
<keyword evidence="1" id="KW-0378">Hydrolase</keyword>
<reference evidence="3 4" key="2">
    <citation type="submission" date="2019-09" db="EMBL/GenBank/DDBJ databases">
        <authorList>
            <person name="Jin C."/>
        </authorList>
    </citation>
    <scope>NUCLEOTIDE SEQUENCE [LARGE SCALE GENOMIC DNA]</scope>
    <source>
        <strain evidence="3 4">BN140041</strain>
    </source>
</reference>
<dbReference type="EMBL" id="VUJW01000003">
    <property type="protein sequence ID" value="KAA1427244.1"/>
    <property type="molecule type" value="Genomic_DNA"/>
</dbReference>
<dbReference type="Gene3D" id="2.40.380.10">
    <property type="entry name" value="FomD-like"/>
    <property type="match status" value="1"/>
</dbReference>